<evidence type="ECO:0000256" key="1">
    <source>
        <dbReference type="ARBA" id="ARBA00004651"/>
    </source>
</evidence>
<feature type="transmembrane region" description="Helical" evidence="6">
    <location>
        <begin position="104"/>
        <end position="124"/>
    </location>
</feature>
<dbReference type="RefSeq" id="WP_343986497.1">
    <property type="nucleotide sequence ID" value="NZ_BAAANB010000001.1"/>
</dbReference>
<dbReference type="Pfam" id="PF00482">
    <property type="entry name" value="T2SSF"/>
    <property type="match status" value="1"/>
</dbReference>
<dbReference type="InterPro" id="IPR018076">
    <property type="entry name" value="T2SS_GspF_dom"/>
</dbReference>
<organism evidence="8 9">
    <name type="scientific">Terrabacter terrae</name>
    <dbReference type="NCBI Taxonomy" id="318434"/>
    <lineage>
        <taxon>Bacteria</taxon>
        <taxon>Bacillati</taxon>
        <taxon>Actinomycetota</taxon>
        <taxon>Actinomycetes</taxon>
        <taxon>Micrococcales</taxon>
        <taxon>Intrasporangiaceae</taxon>
        <taxon>Terrabacter</taxon>
    </lineage>
</organism>
<comment type="subcellular location">
    <subcellularLocation>
        <location evidence="1">Cell membrane</location>
        <topology evidence="1">Multi-pass membrane protein</topology>
    </subcellularLocation>
</comment>
<dbReference type="PANTHER" id="PTHR35007:SF2">
    <property type="entry name" value="PILUS ASSEMBLE PROTEIN"/>
    <property type="match status" value="1"/>
</dbReference>
<evidence type="ECO:0000256" key="5">
    <source>
        <dbReference type="ARBA" id="ARBA00023136"/>
    </source>
</evidence>
<keyword evidence="9" id="KW-1185">Reference proteome</keyword>
<dbReference type="Proteomes" id="UP001501285">
    <property type="component" value="Unassembled WGS sequence"/>
</dbReference>
<accession>A0ABN2TTK2</accession>
<gene>
    <name evidence="8" type="ORF">GCM10009740_03240</name>
</gene>
<evidence type="ECO:0000256" key="6">
    <source>
        <dbReference type="SAM" id="Phobius"/>
    </source>
</evidence>
<sequence>MTLNLIYVGAGMFGLALLIAALSVSVSGGEPRGVAKSLMLIDQQIERREVVTTELAAKDRLLVPILQQTKGLARALSPGGVDERYTKLLDQAGNPGSWTVERILGAKGAALLVGLVLGAFYAKFQLPTALFYALIGGAALFFLPDLLIKNLAQRRQEETSKSLADALDMLSVCVEAGQGFDAALLQVARNVDGPISGEFARVISEIQIGKSRGEAFSAMGDRVTLPEVKNFITALVQADRLGLPIAGVLREQTVNMRLVRRQKAEEKAQKVTIKILFPLMFCILPALFIVIIGPGGIRMMSAFGG</sequence>
<keyword evidence="3 6" id="KW-0812">Transmembrane</keyword>
<evidence type="ECO:0000313" key="8">
    <source>
        <dbReference type="EMBL" id="GAA2018673.1"/>
    </source>
</evidence>
<feature type="transmembrane region" description="Helical" evidence="6">
    <location>
        <begin position="130"/>
        <end position="148"/>
    </location>
</feature>
<keyword evidence="4 6" id="KW-1133">Transmembrane helix</keyword>
<dbReference type="PANTHER" id="PTHR35007">
    <property type="entry name" value="INTEGRAL MEMBRANE PROTEIN-RELATED"/>
    <property type="match status" value="1"/>
</dbReference>
<reference evidence="8 9" key="1">
    <citation type="journal article" date="2019" name="Int. J. Syst. Evol. Microbiol.">
        <title>The Global Catalogue of Microorganisms (GCM) 10K type strain sequencing project: providing services to taxonomists for standard genome sequencing and annotation.</title>
        <authorList>
            <consortium name="The Broad Institute Genomics Platform"/>
            <consortium name="The Broad Institute Genome Sequencing Center for Infectious Disease"/>
            <person name="Wu L."/>
            <person name="Ma J."/>
        </authorList>
    </citation>
    <scope>NUCLEOTIDE SEQUENCE [LARGE SCALE GENOMIC DNA]</scope>
    <source>
        <strain evidence="8 9">JCM 14283</strain>
    </source>
</reference>
<feature type="transmembrane region" description="Helical" evidence="6">
    <location>
        <begin position="6"/>
        <end position="26"/>
    </location>
</feature>
<name>A0ABN2TTK2_9MICO</name>
<protein>
    <submittedName>
        <fullName evidence="8">Type II secretion system F family protein</fullName>
    </submittedName>
</protein>
<keyword evidence="2" id="KW-1003">Cell membrane</keyword>
<evidence type="ECO:0000313" key="9">
    <source>
        <dbReference type="Proteomes" id="UP001501285"/>
    </source>
</evidence>
<evidence type="ECO:0000256" key="4">
    <source>
        <dbReference type="ARBA" id="ARBA00022989"/>
    </source>
</evidence>
<comment type="caution">
    <text evidence="8">The sequence shown here is derived from an EMBL/GenBank/DDBJ whole genome shotgun (WGS) entry which is preliminary data.</text>
</comment>
<evidence type="ECO:0000256" key="2">
    <source>
        <dbReference type="ARBA" id="ARBA00022475"/>
    </source>
</evidence>
<evidence type="ECO:0000256" key="3">
    <source>
        <dbReference type="ARBA" id="ARBA00022692"/>
    </source>
</evidence>
<feature type="transmembrane region" description="Helical" evidence="6">
    <location>
        <begin position="275"/>
        <end position="297"/>
    </location>
</feature>
<keyword evidence="5 6" id="KW-0472">Membrane</keyword>
<dbReference type="EMBL" id="BAAANB010000001">
    <property type="protein sequence ID" value="GAA2018673.1"/>
    <property type="molecule type" value="Genomic_DNA"/>
</dbReference>
<proteinExistence type="predicted"/>
<evidence type="ECO:0000259" key="7">
    <source>
        <dbReference type="Pfam" id="PF00482"/>
    </source>
</evidence>
<feature type="domain" description="Type II secretion system protein GspF" evidence="7">
    <location>
        <begin position="167"/>
        <end position="292"/>
    </location>
</feature>